<feature type="chain" id="PRO_5001521493" evidence="3">
    <location>
        <begin position="25"/>
        <end position="163"/>
    </location>
</feature>
<sequence length="163" mass="18677">MANQAILGALLLVALCTFIQQASSRAHIPEIDGWYPGVGPGIWRPNPWRPNPWRPNPWGPYPWGPYPWEPYPSGRRCRRNEVYKRCVSSSCSEGKCWKPNVGPACTKDCVSGCFCKNGFFRNRWDQCVRWKNCRKGPRPPVYPPHPGPWWPGTPWPDHPGEPL</sequence>
<evidence type="ECO:0000259" key="4">
    <source>
        <dbReference type="Pfam" id="PF01826"/>
    </source>
</evidence>
<proteinExistence type="evidence at transcript level"/>
<feature type="domain" description="TIL" evidence="4">
    <location>
        <begin position="77"/>
        <end position="133"/>
    </location>
</feature>
<dbReference type="PANTHER" id="PTHR23259:SF69">
    <property type="entry name" value="GEO11767P1-RELATED"/>
    <property type="match status" value="1"/>
</dbReference>
<dbReference type="AlphaFoldDB" id="A0A023G160"/>
<dbReference type="Pfam" id="PF01826">
    <property type="entry name" value="TIL"/>
    <property type="match status" value="1"/>
</dbReference>
<evidence type="ECO:0000256" key="2">
    <source>
        <dbReference type="ARBA" id="ARBA00023157"/>
    </source>
</evidence>
<evidence type="ECO:0000256" key="1">
    <source>
        <dbReference type="ARBA" id="ARBA00022690"/>
    </source>
</evidence>
<feature type="signal peptide" evidence="3">
    <location>
        <begin position="1"/>
        <end position="24"/>
    </location>
</feature>
<dbReference type="CDD" id="cd19941">
    <property type="entry name" value="TIL"/>
    <property type="match status" value="1"/>
</dbReference>
<protein>
    <submittedName>
        <fullName evidence="5">Putative tick til 3</fullName>
    </submittedName>
</protein>
<dbReference type="InterPro" id="IPR051368">
    <property type="entry name" value="SerProtInhib-TIL_Domain"/>
</dbReference>
<keyword evidence="2" id="KW-1015">Disulfide bond</keyword>
<dbReference type="GO" id="GO:0030414">
    <property type="term" value="F:peptidase inhibitor activity"/>
    <property type="evidence" value="ECO:0007669"/>
    <property type="project" value="UniProtKB-KW"/>
</dbReference>
<dbReference type="InterPro" id="IPR036084">
    <property type="entry name" value="Ser_inhib-like_sf"/>
</dbReference>
<evidence type="ECO:0000256" key="3">
    <source>
        <dbReference type="SAM" id="SignalP"/>
    </source>
</evidence>
<dbReference type="PANTHER" id="PTHR23259">
    <property type="entry name" value="RIDDLE"/>
    <property type="match status" value="1"/>
</dbReference>
<dbReference type="SUPFAM" id="SSF57567">
    <property type="entry name" value="Serine protease inhibitors"/>
    <property type="match status" value="1"/>
</dbReference>
<keyword evidence="1" id="KW-0646">Protease inhibitor</keyword>
<name>A0A023G160_AMBPA</name>
<organism evidence="5">
    <name type="scientific">Amblyomma parvum</name>
    <name type="common">South American tick</name>
    <dbReference type="NCBI Taxonomy" id="251391"/>
    <lineage>
        <taxon>Eukaryota</taxon>
        <taxon>Metazoa</taxon>
        <taxon>Ecdysozoa</taxon>
        <taxon>Arthropoda</taxon>
        <taxon>Chelicerata</taxon>
        <taxon>Arachnida</taxon>
        <taxon>Acari</taxon>
        <taxon>Parasitiformes</taxon>
        <taxon>Ixodida</taxon>
        <taxon>Ixodoidea</taxon>
        <taxon>Ixodidae</taxon>
        <taxon>Amblyomminae</taxon>
        <taxon>Amblyomma</taxon>
    </lineage>
</organism>
<accession>A0A023G160</accession>
<dbReference type="InterPro" id="IPR002919">
    <property type="entry name" value="TIL_dom"/>
</dbReference>
<keyword evidence="3" id="KW-0732">Signal</keyword>
<dbReference type="Gene3D" id="2.10.25.10">
    <property type="entry name" value="Laminin"/>
    <property type="match status" value="1"/>
</dbReference>
<reference evidence="5" key="1">
    <citation type="submission" date="2014-03" db="EMBL/GenBank/DDBJ databases">
        <title>The sialotranscriptome of Amblyomma triste, Amblyomma parvum and Amblyomma cajennense ticks, uncovered by 454-based RNA-seq.</title>
        <authorList>
            <person name="Garcia G.R."/>
            <person name="Gardinassi L.G."/>
            <person name="Ribeiro J.M."/>
            <person name="Anatrielo E."/>
            <person name="Ferreira B.R."/>
            <person name="Moreira H.N."/>
            <person name="Mafra C."/>
            <person name="Olegario M.M."/>
            <person name="Szabo P.J."/>
            <person name="Miranda-Santos I.K."/>
            <person name="Maruyama S.R."/>
        </authorList>
    </citation>
    <scope>NUCLEOTIDE SEQUENCE</scope>
    <source>
        <strain evidence="5">Araguapaz</strain>
        <tissue evidence="5">Salivary glands</tissue>
    </source>
</reference>
<dbReference type="EMBL" id="GBBL01000675">
    <property type="protein sequence ID" value="JAC26645.1"/>
    <property type="molecule type" value="mRNA"/>
</dbReference>
<evidence type="ECO:0000313" key="5">
    <source>
        <dbReference type="EMBL" id="JAC26645.1"/>
    </source>
</evidence>